<dbReference type="Gene3D" id="3.20.20.60">
    <property type="entry name" value="Phosphoenolpyruvate-binding domains"/>
    <property type="match status" value="1"/>
</dbReference>
<keyword evidence="8" id="KW-1185">Reference proteome</keyword>
<accession>A0A1L7AJG4</accession>
<dbReference type="GO" id="GO:0016832">
    <property type="term" value="F:aldehyde-lyase activity"/>
    <property type="evidence" value="ECO:0007669"/>
    <property type="project" value="TreeGrafter"/>
</dbReference>
<reference evidence="6 8" key="2">
    <citation type="journal article" date="2019" name="Microb. Pathog.">
        <title>Comparison of VITEK 2, MALDI-TOF MS, 16S rRNA gene sequencing, and whole-genome sequencing for identification of Roseomonas mucosa.</title>
        <authorList>
            <person name="Rudolph W.W."/>
            <person name="Gunzer F."/>
            <person name="Trauth M."/>
            <person name="Bunk B."/>
            <person name="Bigge R."/>
            <person name="Schrottner P."/>
        </authorList>
    </citation>
    <scope>NUCLEOTIDE SEQUENCE [LARGE SCALE GENOMIC DNA]</scope>
    <source>
        <strain evidence="6 8">DSM 103800</strain>
    </source>
</reference>
<proteinExistence type="inferred from homology"/>
<keyword evidence="2" id="KW-0479">Metal-binding</keyword>
<dbReference type="STRING" id="257708.RGI145_19320"/>
<evidence type="ECO:0000313" key="5">
    <source>
        <dbReference type="EMBL" id="APT58935.1"/>
    </source>
</evidence>
<dbReference type="SUPFAM" id="SSF51621">
    <property type="entry name" value="Phosphoenolpyruvate/pyruvate domain"/>
    <property type="match status" value="1"/>
</dbReference>
<dbReference type="InterPro" id="IPR005000">
    <property type="entry name" value="Aldolase/citrate-lyase_domain"/>
</dbReference>
<dbReference type="eggNOG" id="COG3836">
    <property type="taxonomic scope" value="Bacteria"/>
</dbReference>
<dbReference type="PANTHER" id="PTHR30502:SF0">
    <property type="entry name" value="PHOSPHOENOLPYRUVATE CARBOXYLASE FAMILY PROTEIN"/>
    <property type="match status" value="1"/>
</dbReference>
<evidence type="ECO:0000313" key="6">
    <source>
        <dbReference type="EMBL" id="MDT8332216.1"/>
    </source>
</evidence>
<sequence length="254" mass="26515">MRPNRIREIARKGGAAMNGWCAIPAPYAAELLGHAGYDCVTVDMQHGLIGFETAAAMLQAISATPAQPLLRVRSNDPGLVMQALDAGAYGVICPLVNSAEEARRFSEACRYGPRGGRSYGPARGVLYGGPDYFERANDEVLALAMIETRGGVTEIDAILALPEIDGVFIGPNDLCIEMGERPSSEPEAGTRAATAIAHVLARSRAAGKIAGIFCSDGPAAGRRAKEGFQLVNPGYDVGFLAGGARANLAAARSV</sequence>
<gene>
    <name evidence="5" type="ORF">RGI145_19320</name>
    <name evidence="6" type="ORF">RQ831_14235</name>
</gene>
<feature type="domain" description="HpcH/HpaI aldolase/citrate lyase" evidence="4">
    <location>
        <begin position="23"/>
        <end position="239"/>
    </location>
</feature>
<protein>
    <submittedName>
        <fullName evidence="5">2,4-dihydroxyhept-2-ene-1,7-dioic acid aldolase</fullName>
    </submittedName>
    <submittedName>
        <fullName evidence="6">Aldolase/citrate lyase family protein</fullName>
    </submittedName>
</protein>
<dbReference type="GO" id="GO:0046872">
    <property type="term" value="F:metal ion binding"/>
    <property type="evidence" value="ECO:0007669"/>
    <property type="project" value="UniProtKB-KW"/>
</dbReference>
<dbReference type="GO" id="GO:0005737">
    <property type="term" value="C:cytoplasm"/>
    <property type="evidence" value="ECO:0007669"/>
    <property type="project" value="TreeGrafter"/>
</dbReference>
<dbReference type="KEGG" id="rgi:RGI145_19320"/>
<reference evidence="5 7" key="1">
    <citation type="submission" date="2016-05" db="EMBL/GenBank/DDBJ databases">
        <title>Complete Genome and Methylome Analysis of Psychrotrophic Bacterial Isolates from Antarctic Lake Untersee.</title>
        <authorList>
            <person name="Fomenkov A."/>
            <person name="Akimov V.N."/>
            <person name="Vasilyeva L.V."/>
            <person name="Andersen D."/>
            <person name="Vincze T."/>
            <person name="Roberts R.J."/>
        </authorList>
    </citation>
    <scope>NUCLEOTIDE SEQUENCE [LARGE SCALE GENOMIC DNA]</scope>
    <source>
        <strain evidence="5 7">U14-5</strain>
    </source>
</reference>
<evidence type="ECO:0000313" key="7">
    <source>
        <dbReference type="Proteomes" id="UP000185494"/>
    </source>
</evidence>
<evidence type="ECO:0000256" key="2">
    <source>
        <dbReference type="ARBA" id="ARBA00022723"/>
    </source>
</evidence>
<dbReference type="PANTHER" id="PTHR30502">
    <property type="entry name" value="2-KETO-3-DEOXY-L-RHAMNONATE ALDOLASE"/>
    <property type="match status" value="1"/>
</dbReference>
<dbReference type="Proteomes" id="UP001258945">
    <property type="component" value="Unassembled WGS sequence"/>
</dbReference>
<organism evidence="5 7">
    <name type="scientific">Roseomonas gilardii</name>
    <dbReference type="NCBI Taxonomy" id="257708"/>
    <lineage>
        <taxon>Bacteria</taxon>
        <taxon>Pseudomonadati</taxon>
        <taxon>Pseudomonadota</taxon>
        <taxon>Alphaproteobacteria</taxon>
        <taxon>Acetobacterales</taxon>
        <taxon>Roseomonadaceae</taxon>
        <taxon>Roseomonas</taxon>
    </lineage>
</organism>
<evidence type="ECO:0000256" key="1">
    <source>
        <dbReference type="ARBA" id="ARBA00005568"/>
    </source>
</evidence>
<dbReference type="Proteomes" id="UP000185494">
    <property type="component" value="Chromosome 1"/>
</dbReference>
<dbReference type="Pfam" id="PF03328">
    <property type="entry name" value="HpcH_HpaI"/>
    <property type="match status" value="1"/>
</dbReference>
<name>A0A1L7AJG4_9PROT</name>
<evidence type="ECO:0000256" key="3">
    <source>
        <dbReference type="ARBA" id="ARBA00023239"/>
    </source>
</evidence>
<dbReference type="InterPro" id="IPR015813">
    <property type="entry name" value="Pyrv/PenolPyrv_kinase-like_dom"/>
</dbReference>
<reference evidence="6" key="3">
    <citation type="submission" date="2023-09" db="EMBL/GenBank/DDBJ databases">
        <authorList>
            <person name="Schober I."/>
            <person name="Bunk B."/>
        </authorList>
    </citation>
    <scope>NUCLEOTIDE SEQUENCE</scope>
    <source>
        <strain evidence="6">DSM 103800</strain>
    </source>
</reference>
<dbReference type="AlphaFoldDB" id="A0A1L7AJG4"/>
<dbReference type="EMBL" id="CP015583">
    <property type="protein sequence ID" value="APT58935.1"/>
    <property type="molecule type" value="Genomic_DNA"/>
</dbReference>
<dbReference type="RefSeq" id="WP_075799676.1">
    <property type="nucleotide sequence ID" value="NZ_CP015583.1"/>
</dbReference>
<evidence type="ECO:0000259" key="4">
    <source>
        <dbReference type="Pfam" id="PF03328"/>
    </source>
</evidence>
<comment type="similarity">
    <text evidence="1">Belongs to the HpcH/HpaI aldolase family.</text>
</comment>
<dbReference type="InterPro" id="IPR050251">
    <property type="entry name" value="HpcH-HpaI_aldolase"/>
</dbReference>
<keyword evidence="3 6" id="KW-0456">Lyase</keyword>
<evidence type="ECO:0000313" key="8">
    <source>
        <dbReference type="Proteomes" id="UP001258945"/>
    </source>
</evidence>
<dbReference type="EMBL" id="JAVVDO010000023">
    <property type="protein sequence ID" value="MDT8332216.1"/>
    <property type="molecule type" value="Genomic_DNA"/>
</dbReference>
<dbReference type="InterPro" id="IPR040442">
    <property type="entry name" value="Pyrv_kinase-like_dom_sf"/>
</dbReference>